<evidence type="ECO:0000256" key="1">
    <source>
        <dbReference type="ARBA" id="ARBA00004651"/>
    </source>
</evidence>
<evidence type="ECO:0000256" key="3">
    <source>
        <dbReference type="ARBA" id="ARBA00022692"/>
    </source>
</evidence>
<dbReference type="PANTHER" id="PTHR30086:SF20">
    <property type="entry name" value="ARGININE EXPORTER PROTEIN ARGO-RELATED"/>
    <property type="match status" value="1"/>
</dbReference>
<dbReference type="Proteomes" id="UP001501337">
    <property type="component" value="Unassembled WGS sequence"/>
</dbReference>
<evidence type="ECO:0000313" key="7">
    <source>
        <dbReference type="EMBL" id="GAA3970510.1"/>
    </source>
</evidence>
<dbReference type="InterPro" id="IPR001123">
    <property type="entry name" value="LeuE-type"/>
</dbReference>
<keyword evidence="2" id="KW-1003">Cell membrane</keyword>
<dbReference type="RefSeq" id="WP_344807816.1">
    <property type="nucleotide sequence ID" value="NZ_BAABBO010000012.1"/>
</dbReference>
<dbReference type="PANTHER" id="PTHR30086">
    <property type="entry name" value="ARGININE EXPORTER PROTEIN ARGO"/>
    <property type="match status" value="1"/>
</dbReference>
<comment type="caution">
    <text evidence="7">The sequence shown here is derived from an EMBL/GenBank/DDBJ whole genome shotgun (WGS) entry which is preliminary data.</text>
</comment>
<keyword evidence="4 6" id="KW-1133">Transmembrane helix</keyword>
<dbReference type="PIRSF" id="PIRSF006324">
    <property type="entry name" value="LeuE"/>
    <property type="match status" value="1"/>
</dbReference>
<feature type="transmembrane region" description="Helical" evidence="6">
    <location>
        <begin position="155"/>
        <end position="178"/>
    </location>
</feature>
<name>A0ABP7PSF2_9GAMM</name>
<proteinExistence type="predicted"/>
<protein>
    <submittedName>
        <fullName evidence="7">LysE family translocator</fullName>
    </submittedName>
</protein>
<keyword evidence="8" id="KW-1185">Reference proteome</keyword>
<feature type="transmembrane region" description="Helical" evidence="6">
    <location>
        <begin position="72"/>
        <end position="89"/>
    </location>
</feature>
<evidence type="ECO:0000256" key="6">
    <source>
        <dbReference type="SAM" id="Phobius"/>
    </source>
</evidence>
<comment type="subcellular location">
    <subcellularLocation>
        <location evidence="1">Cell membrane</location>
        <topology evidence="1">Multi-pass membrane protein</topology>
    </subcellularLocation>
</comment>
<evidence type="ECO:0000256" key="2">
    <source>
        <dbReference type="ARBA" id="ARBA00022475"/>
    </source>
</evidence>
<reference evidence="8" key="1">
    <citation type="journal article" date="2019" name="Int. J. Syst. Evol. Microbiol.">
        <title>The Global Catalogue of Microorganisms (GCM) 10K type strain sequencing project: providing services to taxonomists for standard genome sequencing and annotation.</title>
        <authorList>
            <consortium name="The Broad Institute Genomics Platform"/>
            <consortium name="The Broad Institute Genome Sequencing Center for Infectious Disease"/>
            <person name="Wu L."/>
            <person name="Ma J."/>
        </authorList>
    </citation>
    <scope>NUCLEOTIDE SEQUENCE [LARGE SCALE GENOMIC DNA]</scope>
    <source>
        <strain evidence="8">JCM 17555</strain>
    </source>
</reference>
<feature type="transmembrane region" description="Helical" evidence="6">
    <location>
        <begin position="41"/>
        <end position="66"/>
    </location>
</feature>
<feature type="transmembrane region" description="Helical" evidence="6">
    <location>
        <begin position="6"/>
        <end position="29"/>
    </location>
</feature>
<feature type="transmembrane region" description="Helical" evidence="6">
    <location>
        <begin position="126"/>
        <end position="143"/>
    </location>
</feature>
<dbReference type="Pfam" id="PF01810">
    <property type="entry name" value="LysE"/>
    <property type="match status" value="1"/>
</dbReference>
<gene>
    <name evidence="7" type="ORF">GCM10022278_30140</name>
</gene>
<dbReference type="EMBL" id="BAABBO010000012">
    <property type="protein sequence ID" value="GAA3970510.1"/>
    <property type="molecule type" value="Genomic_DNA"/>
</dbReference>
<feature type="transmembrane region" description="Helical" evidence="6">
    <location>
        <begin position="190"/>
        <end position="208"/>
    </location>
</feature>
<evidence type="ECO:0000313" key="8">
    <source>
        <dbReference type="Proteomes" id="UP001501337"/>
    </source>
</evidence>
<evidence type="ECO:0000256" key="4">
    <source>
        <dbReference type="ARBA" id="ARBA00022989"/>
    </source>
</evidence>
<keyword evidence="3 6" id="KW-0812">Transmembrane</keyword>
<sequence>MFDHFAWATIILALTLLTVSPGVDTLLVLRNASKGGHIDGWLTAFGICMGLFVHASISAAGLSAILLGSATLFAALKLAGASYLIWLGIQSLRAARRSEFDVPDAPRTSRSVPAWTSFREGLLSNVLNPKPIIFYMAFMPQFIDPEHSAALQSLFIAGLHFTIAMIFLGTLASAIEFARSWLQRPRVRSTIDGTTGALLLGFGAHLLLTSADTDQ</sequence>
<organism evidence="7 8">
    <name type="scientific">Allohahella marinimesophila</name>
    <dbReference type="NCBI Taxonomy" id="1054972"/>
    <lineage>
        <taxon>Bacteria</taxon>
        <taxon>Pseudomonadati</taxon>
        <taxon>Pseudomonadota</taxon>
        <taxon>Gammaproteobacteria</taxon>
        <taxon>Oceanospirillales</taxon>
        <taxon>Hahellaceae</taxon>
        <taxon>Allohahella</taxon>
    </lineage>
</organism>
<accession>A0ABP7PSF2</accession>
<keyword evidence="5 6" id="KW-0472">Membrane</keyword>
<evidence type="ECO:0000256" key="5">
    <source>
        <dbReference type="ARBA" id="ARBA00023136"/>
    </source>
</evidence>